<protein>
    <recommendedName>
        <fullName evidence="3">AMP-activated protein kinase glycogen-binding domain-containing protein</fullName>
    </recommendedName>
</protein>
<dbReference type="InterPro" id="IPR014756">
    <property type="entry name" value="Ig_E-set"/>
</dbReference>
<proteinExistence type="inferred from homology"/>
<dbReference type="InterPro" id="IPR013783">
    <property type="entry name" value="Ig-like_fold"/>
</dbReference>
<dbReference type="Gene3D" id="2.60.40.10">
    <property type="entry name" value="Immunoglobulins"/>
    <property type="match status" value="1"/>
</dbReference>
<evidence type="ECO:0000313" key="4">
    <source>
        <dbReference type="EMBL" id="MCS3864245.1"/>
    </source>
</evidence>
<dbReference type="CDD" id="cd07184">
    <property type="entry name" value="E_set_Isoamylase_like_N"/>
    <property type="match status" value="1"/>
</dbReference>
<organism evidence="4 5">
    <name type="scientific">Salinibacter ruber</name>
    <dbReference type="NCBI Taxonomy" id="146919"/>
    <lineage>
        <taxon>Bacteria</taxon>
        <taxon>Pseudomonadati</taxon>
        <taxon>Rhodothermota</taxon>
        <taxon>Rhodothermia</taxon>
        <taxon>Rhodothermales</taxon>
        <taxon>Salinibacteraceae</taxon>
        <taxon>Salinibacter</taxon>
    </lineage>
</organism>
<reference evidence="4" key="1">
    <citation type="submission" date="2022-08" db="EMBL/GenBank/DDBJ databases">
        <title>Genomic Encyclopedia of Type Strains, Phase V (KMG-V): Genome sequencing to study the core and pangenomes of soil and plant-associated prokaryotes.</title>
        <authorList>
            <person name="Whitman W."/>
        </authorList>
    </citation>
    <scope>NUCLEOTIDE SEQUENCE</scope>
    <source>
        <strain evidence="4">SP2016B</strain>
    </source>
</reference>
<comment type="caution">
    <text evidence="4">The sequence shown here is derived from an EMBL/GenBank/DDBJ whole genome shotgun (WGS) entry which is preliminary data.</text>
</comment>
<dbReference type="PANTHER" id="PTHR10343">
    <property type="entry name" value="5'-AMP-ACTIVATED PROTEIN KINASE , BETA SUBUNIT"/>
    <property type="match status" value="1"/>
</dbReference>
<dbReference type="SUPFAM" id="SSF81296">
    <property type="entry name" value="E set domains"/>
    <property type="match status" value="1"/>
</dbReference>
<accession>A0A9X2R4N9</accession>
<evidence type="ECO:0000256" key="1">
    <source>
        <dbReference type="ARBA" id="ARBA00010926"/>
    </source>
</evidence>
<sequence>MKNLDPDTIVRQFIDGDLSDEEVRAALHHIADDPEARSLLQFELQMTQDLAASRAPQPASDFAARTVEQLDEAEAPAPSVADRLHDWWEAVARPLVTIPVRPVHTVAILALVAAVGWLAGPLGPSPGSPESRTGSSASVQPTATASSRAGTVLTRFVYTNDTADSVAVAGDFNDWTPIPLSPHTVNGETVWTGLVPVPRGEHEYQFVINGERWVTDPLAPVQQDDGFGAKNAVLKL</sequence>
<evidence type="ECO:0000313" key="5">
    <source>
        <dbReference type="Proteomes" id="UP001155034"/>
    </source>
</evidence>
<dbReference type="InterPro" id="IPR032640">
    <property type="entry name" value="AMPK1_CBM"/>
</dbReference>
<evidence type="ECO:0000256" key="2">
    <source>
        <dbReference type="SAM" id="MobiDB-lite"/>
    </source>
</evidence>
<feature type="domain" description="AMP-activated protein kinase glycogen-binding" evidence="3">
    <location>
        <begin position="154"/>
        <end position="232"/>
    </location>
</feature>
<dbReference type="Pfam" id="PF16561">
    <property type="entry name" value="AMPK1_CBM"/>
    <property type="match status" value="1"/>
</dbReference>
<gene>
    <name evidence="4" type="ORF">GGP82_000776</name>
</gene>
<comment type="similarity">
    <text evidence="1">Belongs to the 5'-AMP-activated protein kinase beta subunit family.</text>
</comment>
<dbReference type="Proteomes" id="UP001155034">
    <property type="component" value="Unassembled WGS sequence"/>
</dbReference>
<dbReference type="EMBL" id="JANTYZ010000001">
    <property type="protein sequence ID" value="MCS3864245.1"/>
    <property type="molecule type" value="Genomic_DNA"/>
</dbReference>
<dbReference type="PANTHER" id="PTHR10343:SF84">
    <property type="entry name" value="5'-AMP-ACTIVATED PROTEIN KINASE SUBUNIT BETA-1"/>
    <property type="match status" value="1"/>
</dbReference>
<dbReference type="RefSeq" id="WP_259083109.1">
    <property type="nucleotide sequence ID" value="NZ_JANTYZ010000001.1"/>
</dbReference>
<dbReference type="AlphaFoldDB" id="A0A9X2R4N9"/>
<evidence type="ECO:0000259" key="3">
    <source>
        <dbReference type="Pfam" id="PF16561"/>
    </source>
</evidence>
<feature type="compositionally biased region" description="Polar residues" evidence="2">
    <location>
        <begin position="132"/>
        <end position="144"/>
    </location>
</feature>
<dbReference type="InterPro" id="IPR050827">
    <property type="entry name" value="CRP1_MDG1_kinase"/>
</dbReference>
<feature type="region of interest" description="Disordered" evidence="2">
    <location>
        <begin position="124"/>
        <end position="144"/>
    </location>
</feature>
<name>A0A9X2R4N9_9BACT</name>